<feature type="site" description="Interaction with DNA" evidence="10">
    <location>
        <position position="258"/>
    </location>
</feature>
<dbReference type="InterPro" id="IPR000380">
    <property type="entry name" value="Topo_IA"/>
</dbReference>
<evidence type="ECO:0000259" key="11">
    <source>
        <dbReference type="PROSITE" id="PS50880"/>
    </source>
</evidence>
<dbReference type="AlphaFoldDB" id="A0A1F4VBX0"/>
<evidence type="ECO:0000259" key="12">
    <source>
        <dbReference type="PROSITE" id="PS52039"/>
    </source>
</evidence>
<comment type="similarity">
    <text evidence="2 10">Belongs to the type IA topoisomerase family.</text>
</comment>
<comment type="subunit">
    <text evidence="10">Monomer.</text>
</comment>
<reference evidence="13 14" key="1">
    <citation type="journal article" date="2016" name="Nat. Commun.">
        <title>Thousands of microbial genomes shed light on interconnected biogeochemical processes in an aquifer system.</title>
        <authorList>
            <person name="Anantharaman K."/>
            <person name="Brown C.T."/>
            <person name="Hug L.A."/>
            <person name="Sharon I."/>
            <person name="Castelle C.J."/>
            <person name="Probst A.J."/>
            <person name="Thomas B.C."/>
            <person name="Singh A."/>
            <person name="Wilkins M.J."/>
            <person name="Karaoz U."/>
            <person name="Brodie E.L."/>
            <person name="Williams K.H."/>
            <person name="Hubbard S.S."/>
            <person name="Banfield J.F."/>
        </authorList>
    </citation>
    <scope>NUCLEOTIDE SEQUENCE [LARGE SCALE GENOMIC DNA]</scope>
</reference>
<evidence type="ECO:0000256" key="7">
    <source>
        <dbReference type="ARBA" id="ARBA00023029"/>
    </source>
</evidence>
<dbReference type="SMART" id="SM00493">
    <property type="entry name" value="TOPRIM"/>
    <property type="match status" value="1"/>
</dbReference>
<dbReference type="EC" id="5.6.2.1" evidence="10"/>
<evidence type="ECO:0000256" key="6">
    <source>
        <dbReference type="ARBA" id="ARBA00022842"/>
    </source>
</evidence>
<dbReference type="Gene3D" id="3.40.50.140">
    <property type="match status" value="1"/>
</dbReference>
<comment type="catalytic activity">
    <reaction evidence="1 10">
        <text>ATP-independent breakage of single-stranded DNA, followed by passage and rejoining.</text>
        <dbReference type="EC" id="5.6.2.1"/>
    </reaction>
</comment>
<evidence type="ECO:0000256" key="8">
    <source>
        <dbReference type="ARBA" id="ARBA00023125"/>
    </source>
</evidence>
<keyword evidence="5" id="KW-0862">Zinc</keyword>
<dbReference type="InterPro" id="IPR005733">
    <property type="entry name" value="TopoI_bac-type"/>
</dbReference>
<dbReference type="SUPFAM" id="SSF57783">
    <property type="entry name" value="Zinc beta-ribbon"/>
    <property type="match status" value="1"/>
</dbReference>
<dbReference type="SUPFAM" id="SSF56712">
    <property type="entry name" value="Prokaryotic type I DNA topoisomerase"/>
    <property type="match status" value="1"/>
</dbReference>
<keyword evidence="7 10" id="KW-0799">Topoisomerase</keyword>
<dbReference type="Pfam" id="PF01396">
    <property type="entry name" value="Zn_ribbon_Top1"/>
    <property type="match status" value="2"/>
</dbReference>
<dbReference type="InterPro" id="IPR013498">
    <property type="entry name" value="Topo_IA_Znf"/>
</dbReference>
<feature type="site" description="Interaction with DNA" evidence="10">
    <location>
        <position position="111"/>
    </location>
</feature>
<accession>A0A1F4VBX0</accession>
<dbReference type="PANTHER" id="PTHR42785">
    <property type="entry name" value="DNA TOPOISOMERASE, TYPE IA, CORE"/>
    <property type="match status" value="1"/>
</dbReference>
<dbReference type="PRINTS" id="PR00417">
    <property type="entry name" value="PRTPISMRASEI"/>
</dbReference>
<feature type="site" description="Interaction with DNA" evidence="10">
    <location>
        <position position="3"/>
    </location>
</feature>
<dbReference type="Pfam" id="PF01751">
    <property type="entry name" value="Toprim"/>
    <property type="match status" value="1"/>
</dbReference>
<dbReference type="Gene3D" id="1.10.290.10">
    <property type="entry name" value="Topoisomerase I, domain 4"/>
    <property type="match status" value="1"/>
</dbReference>
<feature type="region of interest" description="Interaction with DNA" evidence="10">
    <location>
        <begin position="131"/>
        <end position="136"/>
    </location>
</feature>
<comment type="function">
    <text evidence="10">Releases the supercoiling and torsional tension of DNA, which is introduced during the DNA replication and transcription, by transiently cleaving and rejoining one strand of the DNA duplex. Introduces a single-strand break via transesterification at a target site in duplex DNA. The scissile phosphodiester is attacked by the catalytic tyrosine of the enzyme, resulting in the formation of a DNA-(5'-phosphotyrosyl)-enzyme intermediate and the expulsion of a 3'-OH DNA strand. The free DNA strand then undergoes passage around the unbroken strand, thus removing DNA supercoils. Finally, in the religation step, the DNA 3'-OH attacks the covalent intermediate to expel the active-site tyrosine and restore the DNA phosphodiester backbone.</text>
</comment>
<feature type="domain" description="Toprim" evidence="11">
    <location>
        <begin position="1"/>
        <end position="81"/>
    </location>
</feature>
<dbReference type="Gene3D" id="2.70.20.10">
    <property type="entry name" value="Topoisomerase I, domain 3"/>
    <property type="match status" value="1"/>
</dbReference>
<dbReference type="SMART" id="SM00436">
    <property type="entry name" value="TOP1Bc"/>
    <property type="match status" value="1"/>
</dbReference>
<feature type="site" description="Interaction with DNA" evidence="10">
    <location>
        <position position="116"/>
    </location>
</feature>
<dbReference type="InterPro" id="IPR023405">
    <property type="entry name" value="Topo_IA_core_domain"/>
</dbReference>
<dbReference type="Gene3D" id="3.30.65.10">
    <property type="entry name" value="Bacterial Topoisomerase I, domain 1"/>
    <property type="match status" value="2"/>
</dbReference>
<comment type="caution">
    <text evidence="13">The sequence shown here is derived from an EMBL/GenBank/DDBJ whole genome shotgun (WGS) entry which is preliminary data.</text>
</comment>
<dbReference type="GO" id="GO:0003917">
    <property type="term" value="F:DNA topoisomerase type I (single strand cut, ATP-independent) activity"/>
    <property type="evidence" value="ECO:0007669"/>
    <property type="project" value="UniProtKB-UniRule"/>
</dbReference>
<dbReference type="GO" id="GO:0003677">
    <property type="term" value="F:DNA binding"/>
    <property type="evidence" value="ECO:0007669"/>
    <property type="project" value="UniProtKB-KW"/>
</dbReference>
<dbReference type="InterPro" id="IPR006171">
    <property type="entry name" value="TOPRIM_dom"/>
</dbReference>
<dbReference type="InterPro" id="IPR013825">
    <property type="entry name" value="Topo_IA_cen_sub2"/>
</dbReference>
<dbReference type="STRING" id="1802619.A2797_02785"/>
<dbReference type="PROSITE" id="PS50880">
    <property type="entry name" value="TOPRIM"/>
    <property type="match status" value="1"/>
</dbReference>
<dbReference type="GO" id="GO:0008270">
    <property type="term" value="F:zinc ion binding"/>
    <property type="evidence" value="ECO:0007669"/>
    <property type="project" value="UniProtKB-KW"/>
</dbReference>
<evidence type="ECO:0000256" key="4">
    <source>
        <dbReference type="ARBA" id="ARBA00022771"/>
    </source>
</evidence>
<keyword evidence="4" id="KW-0863">Zinc-finger</keyword>
<dbReference type="Pfam" id="PF01131">
    <property type="entry name" value="Topoisom_bac"/>
    <property type="match status" value="1"/>
</dbReference>
<dbReference type="PANTHER" id="PTHR42785:SF1">
    <property type="entry name" value="DNA TOPOISOMERASE"/>
    <property type="match status" value="1"/>
</dbReference>
<evidence type="ECO:0000256" key="10">
    <source>
        <dbReference type="HAMAP-Rule" id="MF_00952"/>
    </source>
</evidence>
<evidence type="ECO:0000313" key="14">
    <source>
        <dbReference type="Proteomes" id="UP000179005"/>
    </source>
</evidence>
<organism evidence="13 14">
    <name type="scientific">candidate division WWE3 bacterium RIFCSPHIGHO2_01_FULL_48_15</name>
    <dbReference type="NCBI Taxonomy" id="1802619"/>
    <lineage>
        <taxon>Bacteria</taxon>
        <taxon>Katanobacteria</taxon>
    </lineage>
</organism>
<dbReference type="GO" id="GO:0005694">
    <property type="term" value="C:chromosome"/>
    <property type="evidence" value="ECO:0007669"/>
    <property type="project" value="InterPro"/>
</dbReference>
<keyword evidence="3" id="KW-0479">Metal-binding</keyword>
<dbReference type="Proteomes" id="UP000179005">
    <property type="component" value="Unassembled WGS sequence"/>
</dbReference>
<dbReference type="PROSITE" id="PS00396">
    <property type="entry name" value="TOPO_IA_1"/>
    <property type="match status" value="1"/>
</dbReference>
<evidence type="ECO:0000256" key="5">
    <source>
        <dbReference type="ARBA" id="ARBA00022833"/>
    </source>
</evidence>
<gene>
    <name evidence="10" type="primary">topA</name>
    <name evidence="13" type="ORF">A2797_02785</name>
</gene>
<dbReference type="InterPro" id="IPR028612">
    <property type="entry name" value="Topoisom_1_IA"/>
</dbReference>
<dbReference type="GO" id="GO:0006265">
    <property type="term" value="P:DNA topological change"/>
    <property type="evidence" value="ECO:0007669"/>
    <property type="project" value="UniProtKB-UniRule"/>
</dbReference>
<protein>
    <recommendedName>
        <fullName evidence="10">DNA topoisomerase 1</fullName>
        <ecNumber evidence="10">5.6.2.1</ecNumber>
    </recommendedName>
    <alternativeName>
        <fullName evidence="10">DNA topoisomerase I</fullName>
    </alternativeName>
</protein>
<dbReference type="PROSITE" id="PS52039">
    <property type="entry name" value="TOPO_IA_2"/>
    <property type="match status" value="1"/>
</dbReference>
<dbReference type="HAMAP" id="MF_00952">
    <property type="entry name" value="Topoisom_1_prok"/>
    <property type="match status" value="1"/>
</dbReference>
<keyword evidence="6" id="KW-0460">Magnesium</keyword>
<feature type="site" description="Interaction with DNA" evidence="10">
    <location>
        <position position="107"/>
    </location>
</feature>
<dbReference type="InterPro" id="IPR003601">
    <property type="entry name" value="Topo_IA_2"/>
</dbReference>
<proteinExistence type="inferred from homology"/>
<evidence type="ECO:0000256" key="3">
    <source>
        <dbReference type="ARBA" id="ARBA00022723"/>
    </source>
</evidence>
<dbReference type="NCBIfam" id="TIGR01051">
    <property type="entry name" value="topA_bact"/>
    <property type="match status" value="1"/>
</dbReference>
<evidence type="ECO:0000256" key="1">
    <source>
        <dbReference type="ARBA" id="ARBA00000213"/>
    </source>
</evidence>
<evidence type="ECO:0000313" key="13">
    <source>
        <dbReference type="EMBL" id="OGC54742.1"/>
    </source>
</evidence>
<keyword evidence="8 10" id="KW-0238">DNA-binding</keyword>
<dbReference type="InterPro" id="IPR013824">
    <property type="entry name" value="Topo_IA_cen_sub1"/>
</dbReference>
<dbReference type="InterPro" id="IPR013497">
    <property type="entry name" value="Topo_IA_cen"/>
</dbReference>
<evidence type="ECO:0000256" key="2">
    <source>
        <dbReference type="ARBA" id="ARBA00009446"/>
    </source>
</evidence>
<dbReference type="Gene3D" id="1.10.460.10">
    <property type="entry name" value="Topoisomerase I, domain 2"/>
    <property type="match status" value="1"/>
</dbReference>
<dbReference type="CDD" id="cd00186">
    <property type="entry name" value="TOP1Ac"/>
    <property type="match status" value="1"/>
</dbReference>
<dbReference type="SMART" id="SM00437">
    <property type="entry name" value="TOP1Ac"/>
    <property type="match status" value="1"/>
</dbReference>
<feature type="site" description="Interaction with DNA" evidence="10">
    <location>
        <position position="108"/>
    </location>
</feature>
<feature type="domain" description="Topo IA-type catalytic" evidence="12">
    <location>
        <begin position="97"/>
        <end position="510"/>
    </location>
</feature>
<feature type="site" description="Interaction with DNA" evidence="10">
    <location>
        <position position="123"/>
    </location>
</feature>
<sequence length="617" mass="69592">MGHVVDLPKKELGIDIEHDFAPKYEDLPKKKATIAELKKAAKGAAEIFLATDPDREGEAIAWHLGQIVGDGKTKRVSFHEITEEAVKHAFEEPRELNLKLVDSQQARRVLDRLVGYKLSPLLWKKIRYGLSAGRVQSVAVRLIVEREREREAFHPEEYWEIAAKLSDGGEFEAKLTEKDSQKVKIGTKEEAESIEKELKTANFLVSSIEKGERKRNPYPPFTTSTLQQAGVNVLGFSSKRTMRAAQALYEAGLITYHRTDSVNLSEKALNEIREFIRISFGSNYLPETANRYKTKVRLAQEAHEAVRPTRSEVASSELQVASDEKKVYELIWRQAVASQMVPSVREEIKISITASNYLLTANGSRLIFDGWEKISGKAGEEKTLPVLAEGEKLKLLELVPSQHFTEPPARYTEATLIKKLEEEGIGRPSTYAPIISTIQDRGYVSKEGRALRPEDVGKIVNDLLVAYFPDVVDLSFTAKMEEGLDEIARGEKEWVPIIRDFYGPFSEELVKAEENIDKSSLTTIAETDEKCPESGHPLIIKLGRYGKFYSCSGFPGCRYARPYIERIGMKCLTCGEGDIIIRKTKRGKTFYGCSRYPECKFASWDDPRKQKANESAE</sequence>
<evidence type="ECO:0000256" key="9">
    <source>
        <dbReference type="ARBA" id="ARBA00023235"/>
    </source>
</evidence>
<dbReference type="InterPro" id="IPR003602">
    <property type="entry name" value="Topo_IA_DNA-bd_dom"/>
</dbReference>
<dbReference type="EMBL" id="MEVC01000016">
    <property type="protein sequence ID" value="OGC54742.1"/>
    <property type="molecule type" value="Genomic_DNA"/>
</dbReference>
<dbReference type="InterPro" id="IPR023406">
    <property type="entry name" value="Topo_IA_AS"/>
</dbReference>
<keyword evidence="9 10" id="KW-0413">Isomerase</keyword>
<feature type="active site" description="O-(5'-phospho-DNA)-tyrosine intermediate" evidence="10">
    <location>
        <position position="256"/>
    </location>
</feature>
<name>A0A1F4VBX0_UNCKA</name>
<feature type="site" description="Interaction with DNA" evidence="10">
    <location>
        <position position="441"/>
    </location>
</feature>
<dbReference type="InterPro" id="IPR013826">
    <property type="entry name" value="Topo_IA_cen_sub3"/>
</dbReference>